<organism evidence="9 10">
    <name type="scientific">Acidipila rosea</name>
    <dbReference type="NCBI Taxonomy" id="768535"/>
    <lineage>
        <taxon>Bacteria</taxon>
        <taxon>Pseudomonadati</taxon>
        <taxon>Acidobacteriota</taxon>
        <taxon>Terriglobia</taxon>
        <taxon>Terriglobales</taxon>
        <taxon>Acidobacteriaceae</taxon>
        <taxon>Acidipila</taxon>
    </lineage>
</organism>
<comment type="caution">
    <text evidence="9">The sequence shown here is derived from an EMBL/GenBank/DDBJ whole genome shotgun (WGS) entry which is preliminary data.</text>
</comment>
<comment type="catalytic activity">
    <reaction evidence="1">
        <text>Hydrolysis of terminal non-reducing alpha-L-rhamnose residues in alpha-L-rhamnosides.</text>
        <dbReference type="EC" id="3.2.1.40"/>
    </reaction>
</comment>
<dbReference type="Pfam" id="PF08531">
    <property type="entry name" value="Bac_rhamnosid_N"/>
    <property type="match status" value="1"/>
</dbReference>
<dbReference type="PIRSF" id="PIRSF010631">
    <property type="entry name" value="A-rhamnsds"/>
    <property type="match status" value="1"/>
</dbReference>
<protein>
    <recommendedName>
        <fullName evidence="2">alpha-L-rhamnosidase</fullName>
        <ecNumber evidence="2">3.2.1.40</ecNumber>
    </recommendedName>
</protein>
<keyword evidence="4" id="KW-0732">Signal</keyword>
<evidence type="ECO:0000259" key="7">
    <source>
        <dbReference type="Pfam" id="PF17389"/>
    </source>
</evidence>
<dbReference type="RefSeq" id="WP_131997201.1">
    <property type="nucleotide sequence ID" value="NZ_SMGK01000004.1"/>
</dbReference>
<dbReference type="InterPro" id="IPR013737">
    <property type="entry name" value="Bac_rhamnosid_N"/>
</dbReference>
<evidence type="ECO:0000256" key="4">
    <source>
        <dbReference type="SAM" id="SignalP"/>
    </source>
</evidence>
<dbReference type="PANTHER" id="PTHR33307:SF6">
    <property type="entry name" value="ALPHA-RHAMNOSIDASE (EUROFUNG)-RELATED"/>
    <property type="match status" value="1"/>
</dbReference>
<dbReference type="Pfam" id="PF25788">
    <property type="entry name" value="Ig_Rha78A_N"/>
    <property type="match status" value="1"/>
</dbReference>
<sequence>MTKLAVSLMILVASAHAAPVHLRTNALESPLGIDTPHPSFSWQSDAKTPNWMQSAYEILVATDAKNLGSGKADVWDSGRVHSSDSVNIAYAGTAIKPQQRYLWQVRVWDNKGQETTSAPAWFETGLMSAGDWKGQWIMRKDPVAEQELRDIRWIWLANSDPMRVPSATPAHFLYHLHLNAKPQAASLHVLVRGKFIAHVNGHVSGHHDEWGAFDREEITSLLHPGDNDIELDVISHRADAPSTTAPSAVAASIHITHADGRSERIVTNQHWLARSTADGAWQSAEAIGPLSMYFGIGTDRQQAIAGPDRITTDASLLRKDFSIDSPVRTARLSITALGAYQAFINGKSVAPDMLLSPGWTDFHKRVLYQTYDVTSLLSHGANAIGVLLGGGWYSSPMTWTGFRYTPGPDLVRAQLDLTLANGRHQTIVTDTSWLTASAPITFSEIYGGESYDARLAQHGWSRPGFNAAHWTEASAGDPPDSGMVVTAQPDLPISHTITLHPISLDPASSAHPFVYDMGQNMVGNVRIHVRGPRGAVVRLRYAERLNPDGSIYTENLRNADATDTYALSGDGDETWTPAFTFHGFRYVEFSYVGMAPPTAPTLATIEGLVYNSLPPVPSVRLTSSSETLNKMNQLGAWGQRGNFVSIPTDCPQRDERLGWMGDAGVFWRTGSYNFNIDAFTHKFMLDVTDAQTPAGAFTDVSPNILGPQPGAPGWGDAGIFIPYAAWLQYGDAAVVERSWPAMQRWMDFILKSNPDYIRRNDLGNNYGDWLAPDQNTPKTLIGTAYWALIAREMVEMANALHRTADADKYQQQYDHIADAYRKAFVKEDGSVAGNTQTAYLATLFTGIAPASLRASMVNRLAKDIEAHGNHLTTGFLGTPFLMFVLDENNRSDLAFKLLLSDTYPSWGYMVKKGATTWWERWNGDTGDPSMNSYNHYAFGSVMAWVYRRAAGIDTDAAGPGFHHLTIHPHFDPALPQLHVEYDSDYGTIISDWQEAQHRFTITIPANTTATVLLPANRTETIGSGTHSYTIQ</sequence>
<dbReference type="InterPro" id="IPR013783">
    <property type="entry name" value="Ig-like_fold"/>
</dbReference>
<dbReference type="Proteomes" id="UP000295210">
    <property type="component" value="Unassembled WGS sequence"/>
</dbReference>
<dbReference type="InterPro" id="IPR008902">
    <property type="entry name" value="Rhamnosid_concanavalin"/>
</dbReference>
<dbReference type="Gene3D" id="1.50.10.10">
    <property type="match status" value="1"/>
</dbReference>
<dbReference type="InterPro" id="IPR035398">
    <property type="entry name" value="Bac_rhamnosid_C"/>
</dbReference>
<dbReference type="EC" id="3.2.1.40" evidence="2"/>
<dbReference type="InterPro" id="IPR012341">
    <property type="entry name" value="6hp_glycosidase-like_sf"/>
</dbReference>
<evidence type="ECO:0000256" key="3">
    <source>
        <dbReference type="ARBA" id="ARBA00022801"/>
    </source>
</evidence>
<evidence type="ECO:0000256" key="1">
    <source>
        <dbReference type="ARBA" id="ARBA00001445"/>
    </source>
</evidence>
<dbReference type="AlphaFoldDB" id="A0A4R1L1T3"/>
<evidence type="ECO:0000259" key="8">
    <source>
        <dbReference type="Pfam" id="PF17390"/>
    </source>
</evidence>
<dbReference type="InterPro" id="IPR016007">
    <property type="entry name" value="Alpha_rhamnosid"/>
</dbReference>
<dbReference type="InterPro" id="IPR035396">
    <property type="entry name" value="Bac_rhamnosid6H"/>
</dbReference>
<feature type="domain" description="Alpha-L-rhamnosidase concanavalin-like" evidence="5">
    <location>
        <begin position="512"/>
        <end position="592"/>
    </location>
</feature>
<feature type="domain" description="Alpha-L-rhamnosidase C-terminal" evidence="8">
    <location>
        <begin position="956"/>
        <end position="1023"/>
    </location>
</feature>
<evidence type="ECO:0000313" key="10">
    <source>
        <dbReference type="Proteomes" id="UP000295210"/>
    </source>
</evidence>
<feature type="chain" id="PRO_5020189420" description="alpha-L-rhamnosidase" evidence="4">
    <location>
        <begin position="18"/>
        <end position="1031"/>
    </location>
</feature>
<dbReference type="Gene3D" id="2.60.420.10">
    <property type="entry name" value="Maltose phosphorylase, domain 3"/>
    <property type="match status" value="1"/>
</dbReference>
<dbReference type="Pfam" id="PF05592">
    <property type="entry name" value="Bac_rhamnosid"/>
    <property type="match status" value="1"/>
</dbReference>
<keyword evidence="3" id="KW-0378">Hydrolase</keyword>
<feature type="domain" description="Bacterial alpha-L-rhamnosidase N-terminal" evidence="6">
    <location>
        <begin position="327"/>
        <end position="486"/>
    </location>
</feature>
<dbReference type="SUPFAM" id="SSF48208">
    <property type="entry name" value="Six-hairpin glycosidases"/>
    <property type="match status" value="1"/>
</dbReference>
<dbReference type="Gene3D" id="2.60.40.10">
    <property type="entry name" value="Immunoglobulins"/>
    <property type="match status" value="1"/>
</dbReference>
<reference evidence="9 10" key="1">
    <citation type="submission" date="2019-03" db="EMBL/GenBank/DDBJ databases">
        <title>Genomic Encyclopedia of Type Strains, Phase IV (KMG-IV): sequencing the most valuable type-strain genomes for metagenomic binning, comparative biology and taxonomic classification.</title>
        <authorList>
            <person name="Goeker M."/>
        </authorList>
    </citation>
    <scope>NUCLEOTIDE SEQUENCE [LARGE SCALE GENOMIC DNA]</scope>
    <source>
        <strain evidence="9 10">DSM 103428</strain>
    </source>
</reference>
<dbReference type="Pfam" id="PF17389">
    <property type="entry name" value="Bac_rhamnosid6H"/>
    <property type="match status" value="1"/>
</dbReference>
<feature type="signal peptide" evidence="4">
    <location>
        <begin position="1"/>
        <end position="17"/>
    </location>
</feature>
<feature type="domain" description="Alpha-L-rhamnosidase six-hairpin glycosidase" evidence="7">
    <location>
        <begin position="621"/>
        <end position="948"/>
    </location>
</feature>
<evidence type="ECO:0000256" key="2">
    <source>
        <dbReference type="ARBA" id="ARBA00012652"/>
    </source>
</evidence>
<dbReference type="Gene3D" id="2.60.120.260">
    <property type="entry name" value="Galactose-binding domain-like"/>
    <property type="match status" value="2"/>
</dbReference>
<evidence type="ECO:0000313" key="9">
    <source>
        <dbReference type="EMBL" id="TCK71926.1"/>
    </source>
</evidence>
<dbReference type="EMBL" id="SMGK01000004">
    <property type="protein sequence ID" value="TCK71926.1"/>
    <property type="molecule type" value="Genomic_DNA"/>
</dbReference>
<dbReference type="OrthoDB" id="9761045at2"/>
<dbReference type="GO" id="GO:0005975">
    <property type="term" value="P:carbohydrate metabolic process"/>
    <property type="evidence" value="ECO:0007669"/>
    <property type="project" value="InterPro"/>
</dbReference>
<dbReference type="InterPro" id="IPR008928">
    <property type="entry name" value="6-hairpin_glycosidase_sf"/>
</dbReference>
<dbReference type="Pfam" id="PF17390">
    <property type="entry name" value="Bac_rhamnosid_C"/>
    <property type="match status" value="1"/>
</dbReference>
<keyword evidence="10" id="KW-1185">Reference proteome</keyword>
<dbReference type="PANTHER" id="PTHR33307">
    <property type="entry name" value="ALPHA-RHAMNOSIDASE (EUROFUNG)"/>
    <property type="match status" value="1"/>
</dbReference>
<dbReference type="GO" id="GO:0030596">
    <property type="term" value="F:alpha-L-rhamnosidase activity"/>
    <property type="evidence" value="ECO:0007669"/>
    <property type="project" value="UniProtKB-EC"/>
</dbReference>
<gene>
    <name evidence="9" type="ORF">C7378_2548</name>
</gene>
<accession>A0A4R1L1T3</accession>
<evidence type="ECO:0000259" key="5">
    <source>
        <dbReference type="Pfam" id="PF05592"/>
    </source>
</evidence>
<evidence type="ECO:0000259" key="6">
    <source>
        <dbReference type="Pfam" id="PF08531"/>
    </source>
</evidence>
<proteinExistence type="predicted"/>
<name>A0A4R1L1T3_9BACT</name>